<accession>A0AAD3SKL2</accession>
<sequence length="67" mass="7197">MLELMSLGMMVIMTRDFSALVTIRVIGRWFWQFNVPCLKVAGFGGGSSFSLVCHDNLPLLGGGGGGF</sequence>
<keyword evidence="2" id="KW-1185">Reference proteome</keyword>
<dbReference type="EMBL" id="BSYO01000012">
    <property type="protein sequence ID" value="GMH12454.1"/>
    <property type="molecule type" value="Genomic_DNA"/>
</dbReference>
<dbReference type="Proteomes" id="UP001279734">
    <property type="component" value="Unassembled WGS sequence"/>
</dbReference>
<protein>
    <submittedName>
        <fullName evidence="1">Uncharacterized protein</fullName>
    </submittedName>
</protein>
<comment type="caution">
    <text evidence="1">The sequence shown here is derived from an EMBL/GenBank/DDBJ whole genome shotgun (WGS) entry which is preliminary data.</text>
</comment>
<organism evidence="1 2">
    <name type="scientific">Nepenthes gracilis</name>
    <name type="common">Slender pitcher plant</name>
    <dbReference type="NCBI Taxonomy" id="150966"/>
    <lineage>
        <taxon>Eukaryota</taxon>
        <taxon>Viridiplantae</taxon>
        <taxon>Streptophyta</taxon>
        <taxon>Embryophyta</taxon>
        <taxon>Tracheophyta</taxon>
        <taxon>Spermatophyta</taxon>
        <taxon>Magnoliopsida</taxon>
        <taxon>eudicotyledons</taxon>
        <taxon>Gunneridae</taxon>
        <taxon>Pentapetalae</taxon>
        <taxon>Caryophyllales</taxon>
        <taxon>Nepenthaceae</taxon>
        <taxon>Nepenthes</taxon>
    </lineage>
</organism>
<evidence type="ECO:0000313" key="1">
    <source>
        <dbReference type="EMBL" id="GMH12454.1"/>
    </source>
</evidence>
<name>A0AAD3SKL2_NEPGR</name>
<gene>
    <name evidence="1" type="ORF">Nepgr_014295</name>
</gene>
<reference evidence="1" key="1">
    <citation type="submission" date="2023-05" db="EMBL/GenBank/DDBJ databases">
        <title>Nepenthes gracilis genome sequencing.</title>
        <authorList>
            <person name="Fukushima K."/>
        </authorList>
    </citation>
    <scope>NUCLEOTIDE SEQUENCE</scope>
    <source>
        <strain evidence="1">SING2019-196</strain>
    </source>
</reference>
<evidence type="ECO:0000313" key="2">
    <source>
        <dbReference type="Proteomes" id="UP001279734"/>
    </source>
</evidence>
<proteinExistence type="predicted"/>
<dbReference type="AlphaFoldDB" id="A0AAD3SKL2"/>